<dbReference type="PANTHER" id="PTHR43194:SF2">
    <property type="entry name" value="PEROXISOMAL MEMBRANE PROTEIN LPX1"/>
    <property type="match status" value="1"/>
</dbReference>
<dbReference type="PANTHER" id="PTHR43194">
    <property type="entry name" value="HYDROLASE ALPHA/BETA FOLD FAMILY"/>
    <property type="match status" value="1"/>
</dbReference>
<accession>A0ABT6BNA1</accession>
<organism evidence="2 3">
    <name type="scientific">Gordonia hongkongensis</name>
    <dbReference type="NCBI Taxonomy" id="1701090"/>
    <lineage>
        <taxon>Bacteria</taxon>
        <taxon>Bacillati</taxon>
        <taxon>Actinomycetota</taxon>
        <taxon>Actinomycetes</taxon>
        <taxon>Mycobacteriales</taxon>
        <taxon>Gordoniaceae</taxon>
        <taxon>Gordonia</taxon>
    </lineage>
</organism>
<dbReference type="InterPro" id="IPR050228">
    <property type="entry name" value="Carboxylesterase_BioH"/>
</dbReference>
<reference evidence="2" key="1">
    <citation type="journal article" date="2022" name="Data Brief">
        <title>Draft genome sequence data of Gordonia hongkongensis strain EUFUS-Z928 isolated from the octocoral Eunicea fusca.</title>
        <authorList>
            <person name="Sanchez-Suarez J."/>
            <person name="Diaz L."/>
            <person name="Melo-Bolivar J."/>
            <person name="Villamil L."/>
        </authorList>
    </citation>
    <scope>NUCLEOTIDE SEQUENCE</scope>
    <source>
        <strain evidence="2">EUFUS-Z928</strain>
    </source>
</reference>
<keyword evidence="2" id="KW-0378">Hydrolase</keyword>
<dbReference type="RefSeq" id="WP_277242392.1">
    <property type="nucleotide sequence ID" value="NZ_JAKJLQ010000001.1"/>
</dbReference>
<name>A0ABT6BNA1_9ACTN</name>
<proteinExistence type="predicted"/>
<gene>
    <name evidence="2" type="ORF">L2299_00280</name>
</gene>
<protein>
    <submittedName>
        <fullName evidence="2">Alpha/beta hydrolase</fullName>
    </submittedName>
</protein>
<feature type="domain" description="AB hydrolase-1" evidence="1">
    <location>
        <begin position="9"/>
        <end position="249"/>
    </location>
</feature>
<dbReference type="Gene3D" id="3.40.50.1820">
    <property type="entry name" value="alpha/beta hydrolase"/>
    <property type="match status" value="1"/>
</dbReference>
<evidence type="ECO:0000313" key="2">
    <source>
        <dbReference type="EMBL" id="MDF6099488.1"/>
    </source>
</evidence>
<dbReference type="InterPro" id="IPR000073">
    <property type="entry name" value="AB_hydrolase_1"/>
</dbReference>
<comment type="caution">
    <text evidence="2">The sequence shown here is derived from an EMBL/GenBank/DDBJ whole genome shotgun (WGS) entry which is preliminary data.</text>
</comment>
<dbReference type="Pfam" id="PF12697">
    <property type="entry name" value="Abhydrolase_6"/>
    <property type="match status" value="1"/>
</dbReference>
<dbReference type="GO" id="GO:0016787">
    <property type="term" value="F:hydrolase activity"/>
    <property type="evidence" value="ECO:0007669"/>
    <property type="project" value="UniProtKB-KW"/>
</dbReference>
<evidence type="ECO:0000259" key="1">
    <source>
        <dbReference type="Pfam" id="PF12697"/>
    </source>
</evidence>
<sequence>MTTPPPDTIVLVHGLWVTPRSWEDWITYYQDKGYWVIAPAYPGFEVEVESLRGNSDVIADLTVPATVEHLAGIIRALPSPPIIMGHSFGGVLTQLLVDRGLGAAAVAINSAPTEGVRTQPLSQVKSLFPILKRFSNRHKAAGFTPKEWHYAFTNTLNDEDSRAVYDRYAIAAPGSWVWKYGVFANLTPGHQETWVDYRRDDRAPLLFIAGGADHIMPPAVNKSNAKKYRRSKALTAYYEFPGRSHWTCGEPGWEKVADHALRWAEEHSARGALPA</sequence>
<evidence type="ECO:0000313" key="3">
    <source>
        <dbReference type="Proteomes" id="UP001152308"/>
    </source>
</evidence>
<keyword evidence="3" id="KW-1185">Reference proteome</keyword>
<dbReference type="InterPro" id="IPR029058">
    <property type="entry name" value="AB_hydrolase_fold"/>
</dbReference>
<dbReference type="EMBL" id="JAKJLQ010000001">
    <property type="protein sequence ID" value="MDF6099488.1"/>
    <property type="molecule type" value="Genomic_DNA"/>
</dbReference>
<dbReference type="Proteomes" id="UP001152308">
    <property type="component" value="Unassembled WGS sequence"/>
</dbReference>
<dbReference type="SUPFAM" id="SSF53474">
    <property type="entry name" value="alpha/beta-Hydrolases"/>
    <property type="match status" value="1"/>
</dbReference>
<reference evidence="2" key="2">
    <citation type="submission" date="2022-01" db="EMBL/GenBank/DDBJ databases">
        <authorList>
            <person name="Sanchez-Suarez J."/>
            <person name="Villamil L."/>
            <person name="Diaz L.E."/>
        </authorList>
    </citation>
    <scope>NUCLEOTIDE SEQUENCE</scope>
    <source>
        <strain evidence="2">EUFUS-Z928</strain>
    </source>
</reference>